<dbReference type="SMART" id="SM00729">
    <property type="entry name" value="Elp3"/>
    <property type="match status" value="1"/>
</dbReference>
<dbReference type="InterPro" id="IPR023404">
    <property type="entry name" value="rSAM_horseshoe"/>
</dbReference>
<dbReference type="GO" id="GO:0051536">
    <property type="term" value="F:iron-sulfur cluster binding"/>
    <property type="evidence" value="ECO:0007669"/>
    <property type="project" value="InterPro"/>
</dbReference>
<dbReference type="Gene3D" id="3.80.30.20">
    <property type="entry name" value="tm_1862 like domain"/>
    <property type="match status" value="1"/>
</dbReference>
<dbReference type="Pfam" id="PF04055">
    <property type="entry name" value="Radical_SAM"/>
    <property type="match status" value="1"/>
</dbReference>
<evidence type="ECO:0000259" key="1">
    <source>
        <dbReference type="PROSITE" id="PS51918"/>
    </source>
</evidence>
<dbReference type="RefSeq" id="WP_061916213.1">
    <property type="nucleotide sequence ID" value="NZ_DF967971.1"/>
</dbReference>
<gene>
    <name evidence="2" type="ORF">AC812_11065</name>
</gene>
<name>A0A0N8GMD9_9CHLR</name>
<evidence type="ECO:0000313" key="2">
    <source>
        <dbReference type="EMBL" id="KPL75026.1"/>
    </source>
</evidence>
<feature type="domain" description="Radical SAM core" evidence="1">
    <location>
        <begin position="256"/>
        <end position="495"/>
    </location>
</feature>
<accession>A0A0N8GMD9</accession>
<dbReference type="PANTHER" id="PTHR42731">
    <property type="entry name" value="SLL1084 PROTEIN"/>
    <property type="match status" value="1"/>
</dbReference>
<protein>
    <submittedName>
        <fullName evidence="2">Fe-S oxidoreductase</fullName>
    </submittedName>
</protein>
<dbReference type="SFLD" id="SFLDG01082">
    <property type="entry name" value="B12-binding_domain_containing"/>
    <property type="match status" value="1"/>
</dbReference>
<dbReference type="InterPro" id="IPR023862">
    <property type="entry name" value="CHP03960_rSAM"/>
</dbReference>
<dbReference type="EMBL" id="LGHJ01000016">
    <property type="protein sequence ID" value="KPL75026.1"/>
    <property type="molecule type" value="Genomic_DNA"/>
</dbReference>
<dbReference type="AlphaFoldDB" id="A0A0N8GMD9"/>
<comment type="caution">
    <text evidence="2">The sequence shown here is derived from an EMBL/GenBank/DDBJ whole genome shotgun (WGS) entry which is preliminary data.</text>
</comment>
<proteinExistence type="predicted"/>
<dbReference type="Gene3D" id="3.40.50.280">
    <property type="entry name" value="Cobalamin-binding domain"/>
    <property type="match status" value="1"/>
</dbReference>
<dbReference type="InterPro" id="IPR058240">
    <property type="entry name" value="rSAM_sf"/>
</dbReference>
<dbReference type="SFLD" id="SFLDS00029">
    <property type="entry name" value="Radical_SAM"/>
    <property type="match status" value="1"/>
</dbReference>
<dbReference type="PANTHER" id="PTHR42731:SF1">
    <property type="entry name" value="RADICAL SAM DOMAIN PROTEIN"/>
    <property type="match status" value="1"/>
</dbReference>
<dbReference type="SUPFAM" id="SSF102114">
    <property type="entry name" value="Radical SAM enzymes"/>
    <property type="match status" value="1"/>
</dbReference>
<dbReference type="NCBIfam" id="TIGR03960">
    <property type="entry name" value="rSAM_fuse_unch"/>
    <property type="match status" value="1"/>
</dbReference>
<dbReference type="InterPro" id="IPR007197">
    <property type="entry name" value="rSAM"/>
</dbReference>
<reference evidence="2 3" key="1">
    <citation type="submission" date="2015-07" db="EMBL/GenBank/DDBJ databases">
        <title>Draft genome of Bellilinea caldifistulae DSM 17877.</title>
        <authorList>
            <person name="Hemp J."/>
            <person name="Ward L.M."/>
            <person name="Pace L.A."/>
            <person name="Fischer W.W."/>
        </authorList>
    </citation>
    <scope>NUCLEOTIDE SEQUENCE [LARGE SCALE GENOMIC DNA]</scope>
    <source>
        <strain evidence="2 3">GOMI-1</strain>
    </source>
</reference>
<dbReference type="Proteomes" id="UP000050514">
    <property type="component" value="Unassembled WGS sequence"/>
</dbReference>
<dbReference type="CDD" id="cd01335">
    <property type="entry name" value="Radical_SAM"/>
    <property type="match status" value="1"/>
</dbReference>
<dbReference type="OrthoDB" id="9806827at2"/>
<dbReference type="Pfam" id="PF19864">
    <property type="entry name" value="Radical_SAM_N2"/>
    <property type="match status" value="1"/>
</dbReference>
<keyword evidence="3" id="KW-1185">Reference proteome</keyword>
<dbReference type="GO" id="GO:0003824">
    <property type="term" value="F:catalytic activity"/>
    <property type="evidence" value="ECO:0007669"/>
    <property type="project" value="InterPro"/>
</dbReference>
<evidence type="ECO:0000313" key="3">
    <source>
        <dbReference type="Proteomes" id="UP000050514"/>
    </source>
</evidence>
<dbReference type="PROSITE" id="PS51918">
    <property type="entry name" value="RADICAL_SAM"/>
    <property type="match status" value="1"/>
</dbReference>
<organism evidence="2 3">
    <name type="scientific">Bellilinea caldifistulae</name>
    <dbReference type="NCBI Taxonomy" id="360411"/>
    <lineage>
        <taxon>Bacteria</taxon>
        <taxon>Bacillati</taxon>
        <taxon>Chloroflexota</taxon>
        <taxon>Anaerolineae</taxon>
        <taxon>Anaerolineales</taxon>
        <taxon>Anaerolineaceae</taxon>
        <taxon>Bellilinea</taxon>
    </lineage>
</organism>
<dbReference type="PATRIC" id="fig|360411.5.peg.2829"/>
<sequence>MERNILLQRLERILPTVEKPGRYVGGELNQVLKDWNSVKTHVALAFPDIYDIGVPNLGLTILYNLLNERSDVLAERVYLPWVDMEAAMRQQDIPLYALESKTPVRQFDILGISLPYETLYTNVLNLLDLAKIPLRSRDRTIHDPLVIAGGHAVFNPEPIAPFFDAFVIGEGEEIIHEIVNTYQEWKQNHSSRQDLLAELVKIEGIYIPSFYEPEYNEDGTIRSIHRLHPNAPPQVKKRLVAQLPKPPTRFIVPSISVVHNRVSIEIMRGCTRGCRFCHAGMVTRPVRERSVDEIVSAVREALDATGFEEVALLSLSSSDYTHILDLVSRVSSETSDHYLTISLPSLRIESFSVELMEKLRGSRQGGFTLAPEAATERMRNIINKPISTRQLLDTAREIYSRGWTTIKLYFMIGHPSETIEDVQAIADLCKAVLEEGRKVIGKRATLHAGVSTFVPKPHTPFQWVACDTLEQIEAKQSLLKRELRGPGLKLTWNNPHETLMEAWLSRGDRRLADVVETAWRLGAKFDAWQDQFNFEIWRQAFAAHQLDPAFYTHRQRSEDEIFPWDHIFSGVRKAYLLSEYHASLAEKTQNDCRQGCFACGILPKYADLRRNNPGSHWKCPEVPRRTVKIPLEQPA</sequence>
<dbReference type="InterPro" id="IPR006638">
    <property type="entry name" value="Elp3/MiaA/NifB-like_rSAM"/>
</dbReference>
<dbReference type="STRING" id="360411.AC812_11065"/>
<dbReference type="InterPro" id="IPR045784">
    <property type="entry name" value="Radical_SAM_N2"/>
</dbReference>